<feature type="coiled-coil region" evidence="1">
    <location>
        <begin position="309"/>
        <end position="338"/>
    </location>
</feature>
<dbReference type="AlphaFoldDB" id="A0A086J538"/>
<feature type="compositionally biased region" description="Low complexity" evidence="2">
    <location>
        <begin position="631"/>
        <end position="655"/>
    </location>
</feature>
<feature type="compositionally biased region" description="Polar residues" evidence="2">
    <location>
        <begin position="696"/>
        <end position="711"/>
    </location>
</feature>
<feature type="compositionally biased region" description="Polar residues" evidence="2">
    <location>
        <begin position="826"/>
        <end position="849"/>
    </location>
</feature>
<dbReference type="Proteomes" id="UP000054524">
    <property type="component" value="Unassembled WGS sequence"/>
</dbReference>
<evidence type="ECO:0000256" key="1">
    <source>
        <dbReference type="SAM" id="Coils"/>
    </source>
</evidence>
<feature type="compositionally biased region" description="Polar residues" evidence="2">
    <location>
        <begin position="593"/>
        <end position="605"/>
    </location>
</feature>
<keyword evidence="1" id="KW-0175">Coiled coil</keyword>
<dbReference type="RefSeq" id="XP_052905811.1">
    <property type="nucleotide sequence ID" value="XM_053047986.1"/>
</dbReference>
<sequence>MHEVFTRLVGAAVTAVEKIAKFIVPDAPEEITEEASDPMGISPGEYRQIYKGIQDVIENNDELGEEEINKISSLLNTVVQEEDLPEYIESMRFLKELAQGKGIDTKKEEKFIRYVSGKEKRKCEESGVSEEYTEKVEKKESEVKCRKTSVESTMDPAVAVDTGNERRNITGFTAEDFDETVDWEGERRKEMKKIDDVLALGLNPFNRFRDEDGTVKYPDIDDDAELIKYDEGRNVLKICLHDDPRRGKYLPYYCIHPTENRIVRSMGIAPGAIESLTKMQMKERGFIRDEGRLERDRVHAEKTDRWSKIIREQKEREKKEQERKLAEARKRFNDEYAERERLRLLQEEELKKREITSKRDPIYERIAQINETIDKERAGRDYKIIQSVKKTPEAQKELDNLIHDAIRETSKGLYDQHHYKGAMDLYEGSKASAEKTKVQRDQTFPKESEISKNKDIQIPEDTLTRSTLGSGININNPLQSTHNIPTSTLFNTQDNVYSKETGSLDKEISQKNDKEFARKDAPYTTPSKSTSPFGTAGFPGLGERRETSSILKDSPFTMGESADRSALSGTGLFGSSINNSLDSFDDRSRDSTQMESSNTPTTDSINLPRDTLELPQKKDTGINTPRSVLVSEQSSPSISQESNNSPSQSSINSQQTGSTLFGSGLGRQPETVKDEITDSKTAATDIIDRKRRSSDETSSAGTSLNGEVDYSQSPLAAFQKRIMLSQNTQETPSRIQPSTGLFSASSMDQTAPKTTAFPESQPSTGPSMRSNSLFSSERPAFSGFSTEKSNLFPGSASHPETAQPQSSSSIFNQTPMGAQGSVFGSIGTNTMQNMTGIQTPASSMSSRFSATDRPGAAESPAMKRQDGLAGTTSSLFSQNNMSTQDRAQAQNPPGTQSPLGNSFSNLTGTMNTTNPFGTTSSFGGAKPMFSNPQASPFSNPNPQFPTGAQGNNMQGETNPFANNSDGNTGYTNPFAGKDTVRKRSSFMFKK</sequence>
<comment type="caution">
    <text evidence="3">The sequence shown here is derived from an EMBL/GenBank/DDBJ whole genome shotgun (WGS) entry which is preliminary data.</text>
</comment>
<feature type="compositionally biased region" description="Polar residues" evidence="2">
    <location>
        <begin position="727"/>
        <end position="775"/>
    </location>
</feature>
<dbReference type="GeneID" id="77675307"/>
<evidence type="ECO:0000256" key="2">
    <source>
        <dbReference type="SAM" id="MobiDB-lite"/>
    </source>
</evidence>
<reference evidence="3 4" key="1">
    <citation type="journal article" date="2014" name="Genome Announc.">
        <title>Genome Sequence of the Microsporidian Species Nematocida sp1 Strain ERTm6 (ATCC PRA-372).</title>
        <authorList>
            <person name="Bakowski M.A."/>
            <person name="Priest M."/>
            <person name="Young S."/>
            <person name="Cuomo C.A."/>
            <person name="Troemel E.R."/>
        </authorList>
    </citation>
    <scope>NUCLEOTIDE SEQUENCE [LARGE SCALE GENOMIC DNA]</scope>
    <source>
        <strain evidence="3 4">ERTm6</strain>
    </source>
</reference>
<proteinExistence type="predicted"/>
<protein>
    <submittedName>
        <fullName evidence="3">Uncharacterized protein</fullName>
    </submittedName>
</protein>
<feature type="compositionally biased region" description="Polar residues" evidence="2">
    <location>
        <begin position="524"/>
        <end position="533"/>
    </location>
</feature>
<feature type="compositionally biased region" description="Polar residues" evidence="2">
    <location>
        <begin position="870"/>
        <end position="922"/>
    </location>
</feature>
<gene>
    <name evidence="3" type="ORF">NESG_00334</name>
</gene>
<keyword evidence="4" id="KW-1185">Reference proteome</keyword>
<dbReference type="HOGENOM" id="CLU_012347_0_0_1"/>
<feature type="compositionally biased region" description="Basic residues" evidence="2">
    <location>
        <begin position="980"/>
        <end position="990"/>
    </location>
</feature>
<feature type="compositionally biased region" description="Basic and acidic residues" evidence="2">
    <location>
        <begin position="610"/>
        <end position="620"/>
    </location>
</feature>
<evidence type="ECO:0000313" key="4">
    <source>
        <dbReference type="Proteomes" id="UP000054524"/>
    </source>
</evidence>
<evidence type="ECO:0000313" key="3">
    <source>
        <dbReference type="EMBL" id="KFG27256.1"/>
    </source>
</evidence>
<feature type="region of interest" description="Disordered" evidence="2">
    <location>
        <begin position="727"/>
        <end position="990"/>
    </location>
</feature>
<feature type="compositionally biased region" description="Polar residues" evidence="2">
    <location>
        <begin position="798"/>
        <end position="816"/>
    </location>
</feature>
<feature type="compositionally biased region" description="Polar residues" evidence="2">
    <location>
        <begin position="930"/>
        <end position="971"/>
    </location>
</feature>
<organism evidence="3 4">
    <name type="scientific">Nematocida ausubeli (strain ATCC PRA-371 / ERTm2)</name>
    <name type="common">Nematode killer fungus</name>
    <dbReference type="NCBI Taxonomy" id="1913371"/>
    <lineage>
        <taxon>Eukaryota</taxon>
        <taxon>Fungi</taxon>
        <taxon>Fungi incertae sedis</taxon>
        <taxon>Microsporidia</taxon>
        <taxon>Nematocida</taxon>
    </lineage>
</organism>
<accession>A0A086J538</accession>
<feature type="region of interest" description="Disordered" evidence="2">
    <location>
        <begin position="501"/>
        <end position="711"/>
    </location>
</feature>
<feature type="compositionally biased region" description="Basic and acidic residues" evidence="2">
    <location>
        <begin position="502"/>
        <end position="521"/>
    </location>
</feature>
<dbReference type="EMBL" id="AKIJ01000001">
    <property type="protein sequence ID" value="KFG27256.1"/>
    <property type="molecule type" value="Genomic_DNA"/>
</dbReference>
<name>A0A086J538_NEMA1</name>